<feature type="active site" evidence="9">
    <location>
        <position position="106"/>
    </location>
</feature>
<dbReference type="PANTHER" id="PTHR31689:SF0">
    <property type="entry name" value="DIAMINOPIMELATE EPIMERASE"/>
    <property type="match status" value="1"/>
</dbReference>
<evidence type="ECO:0000256" key="2">
    <source>
        <dbReference type="ARBA" id="ARBA00010219"/>
    </source>
</evidence>
<comment type="catalytic activity">
    <reaction evidence="7 8">
        <text>(2S,6S)-2,6-diaminopimelate = meso-2,6-diaminopimelate</text>
        <dbReference type="Rhea" id="RHEA:15393"/>
        <dbReference type="ChEBI" id="CHEBI:57609"/>
        <dbReference type="ChEBI" id="CHEBI:57791"/>
        <dbReference type="EC" id="5.1.1.7"/>
    </reaction>
</comment>
<evidence type="ECO:0000256" key="7">
    <source>
        <dbReference type="ARBA" id="ARBA00051712"/>
    </source>
</evidence>
<dbReference type="Gene3D" id="3.10.310.10">
    <property type="entry name" value="Diaminopimelate Epimerase, Chain A, domain 1"/>
    <property type="match status" value="2"/>
</dbReference>
<feature type="binding site" evidence="8">
    <location>
        <begin position="107"/>
        <end position="108"/>
    </location>
    <ligand>
        <name>substrate</name>
    </ligand>
</feature>
<feature type="binding site" evidence="8">
    <location>
        <position position="182"/>
    </location>
    <ligand>
        <name>substrate</name>
    </ligand>
</feature>
<dbReference type="InterPro" id="IPR001653">
    <property type="entry name" value="DAP_epimerase_DapF"/>
</dbReference>
<dbReference type="GO" id="GO:0009089">
    <property type="term" value="P:lysine biosynthetic process via diaminopimelate"/>
    <property type="evidence" value="ECO:0007669"/>
    <property type="project" value="UniProtKB-UniRule"/>
</dbReference>
<dbReference type="SUPFAM" id="SSF54506">
    <property type="entry name" value="Diaminopimelate epimerase-like"/>
    <property type="match status" value="2"/>
</dbReference>
<reference evidence="10 11" key="1">
    <citation type="submission" date="2019-11" db="EMBL/GenBank/DDBJ databases">
        <authorList>
            <person name="Brisse S."/>
        </authorList>
    </citation>
    <scope>NUCLEOTIDE SEQUENCE [LARGE SCALE GENOMIC DNA]</scope>
    <source>
        <strain evidence="10">FRC0190</strain>
    </source>
</reference>
<comment type="caution">
    <text evidence="8">Lacks conserved residue(s) required for the propagation of feature annotation.</text>
</comment>
<dbReference type="AlphaFoldDB" id="A0A6I8MCR8"/>
<feature type="binding site" evidence="8">
    <location>
        <position position="97"/>
    </location>
    <ligand>
        <name>substrate</name>
    </ligand>
</feature>
<dbReference type="PROSITE" id="PS01326">
    <property type="entry name" value="DAP_EPIMERASE"/>
    <property type="match status" value="1"/>
</dbReference>
<evidence type="ECO:0000256" key="6">
    <source>
        <dbReference type="ARBA" id="ARBA00023235"/>
    </source>
</evidence>
<dbReference type="PANTHER" id="PTHR31689">
    <property type="entry name" value="DIAMINOPIMELATE EPIMERASE, CHLOROPLASTIC"/>
    <property type="match status" value="1"/>
</dbReference>
<comment type="subunit">
    <text evidence="8">Homodimer.</text>
</comment>
<dbReference type="Proteomes" id="UP000423525">
    <property type="component" value="Chromosome"/>
</dbReference>
<dbReference type="EMBL" id="LR738855">
    <property type="protein sequence ID" value="VZH85519.1"/>
    <property type="molecule type" value="Genomic_DNA"/>
</dbReference>
<dbReference type="GO" id="GO:0005829">
    <property type="term" value="C:cytosol"/>
    <property type="evidence" value="ECO:0007669"/>
    <property type="project" value="TreeGrafter"/>
</dbReference>
<feature type="site" description="Could be important to modulate the pK values of the two catalytic cysteine residues" evidence="8">
    <location>
        <position position="235"/>
    </location>
</feature>
<dbReference type="GO" id="GO:0008837">
    <property type="term" value="F:diaminopimelate epimerase activity"/>
    <property type="evidence" value="ECO:0007669"/>
    <property type="project" value="UniProtKB-UniRule"/>
</dbReference>
<dbReference type="EC" id="5.1.1.7" evidence="3 8"/>
<feature type="binding site" evidence="8">
    <location>
        <begin position="245"/>
        <end position="246"/>
    </location>
    <ligand>
        <name>substrate</name>
    </ligand>
</feature>
<comment type="subcellular location">
    <subcellularLocation>
        <location evidence="8">Cytoplasm</location>
    </subcellularLocation>
</comment>
<keyword evidence="6 8" id="KW-0413">Isomerase</keyword>
<evidence type="ECO:0000256" key="8">
    <source>
        <dbReference type="HAMAP-Rule" id="MF_00197"/>
    </source>
</evidence>
<comment type="similarity">
    <text evidence="2 8">Belongs to the diaminopimelate epimerase family.</text>
</comment>
<feature type="site" description="Could be important to modulate the pK values of the two catalytic cysteine residues" evidence="8">
    <location>
        <position position="184"/>
    </location>
</feature>
<protein>
    <recommendedName>
        <fullName evidence="3 8">Diaminopimelate epimerase</fullName>
        <shortName evidence="8">DAP epimerase</shortName>
        <ecNumber evidence="3 8">5.1.1.7</ecNumber>
    </recommendedName>
    <alternativeName>
        <fullName evidence="8">PLP-independent amino acid racemase</fullName>
    </alternativeName>
</protein>
<dbReference type="KEGG" id="crf:FRC0190_01477"/>
<dbReference type="NCBIfam" id="TIGR00652">
    <property type="entry name" value="DapF"/>
    <property type="match status" value="1"/>
</dbReference>
<feature type="binding site" evidence="8">
    <location>
        <position position="30"/>
    </location>
    <ligand>
        <name>substrate</name>
    </ligand>
</feature>
<name>A0A6I8MCR8_9CORY</name>
<evidence type="ECO:0000256" key="9">
    <source>
        <dbReference type="PROSITE-ProRule" id="PRU10125"/>
    </source>
</evidence>
<evidence type="ECO:0000313" key="11">
    <source>
        <dbReference type="Proteomes" id="UP000423525"/>
    </source>
</evidence>
<gene>
    <name evidence="8" type="primary">dapF</name>
    <name evidence="10" type="ORF">FRC0190_01477</name>
</gene>
<evidence type="ECO:0000256" key="5">
    <source>
        <dbReference type="ARBA" id="ARBA00023154"/>
    </source>
</evidence>
<evidence type="ECO:0000256" key="4">
    <source>
        <dbReference type="ARBA" id="ARBA00022605"/>
    </source>
</evidence>
<proteinExistence type="inferred from homology"/>
<dbReference type="InterPro" id="IPR018510">
    <property type="entry name" value="DAP_epimerase_AS"/>
</dbReference>
<feature type="active site" description="Proton donor" evidence="8">
    <location>
        <position position="106"/>
    </location>
</feature>
<organism evidence="10 11">
    <name type="scientific">Corynebacterium rouxii</name>
    <dbReference type="NCBI Taxonomy" id="2719119"/>
    <lineage>
        <taxon>Bacteria</taxon>
        <taxon>Bacillati</taxon>
        <taxon>Actinomycetota</taxon>
        <taxon>Actinomycetes</taxon>
        <taxon>Mycobacteriales</taxon>
        <taxon>Corynebacteriaceae</taxon>
        <taxon>Corynebacterium</taxon>
    </lineage>
</organism>
<accession>A0A6I8MCR8</accession>
<keyword evidence="8" id="KW-0963">Cytoplasm</keyword>
<comment type="function">
    <text evidence="8">Catalyzes the stereoinversion of LL-2,6-diaminopimelate (L,L-DAP) to meso-diaminopimelate (meso-DAP), a precursor of L-lysine and an essential component of the bacterial peptidoglycan.</text>
</comment>
<comment type="pathway">
    <text evidence="1 8">Amino-acid biosynthesis; L-lysine biosynthesis via DAP pathway; DL-2,6-diaminopimelate from LL-2,6-diaminopimelate: step 1/1.</text>
</comment>
<dbReference type="UniPathway" id="UPA00034">
    <property type="reaction ID" value="UER00025"/>
</dbReference>
<evidence type="ECO:0000256" key="1">
    <source>
        <dbReference type="ARBA" id="ARBA00005196"/>
    </source>
</evidence>
<feature type="binding site" evidence="8">
    <location>
        <begin position="235"/>
        <end position="236"/>
    </location>
    <ligand>
        <name>substrate</name>
    </ligand>
</feature>
<dbReference type="HAMAP" id="MF_00197">
    <property type="entry name" value="DAP_epimerase"/>
    <property type="match status" value="1"/>
</dbReference>
<evidence type="ECO:0000256" key="3">
    <source>
        <dbReference type="ARBA" id="ARBA00013080"/>
    </source>
</evidence>
<feature type="binding site" evidence="8">
    <location>
        <position position="217"/>
    </location>
    <ligand>
        <name>substrate</name>
    </ligand>
</feature>
<keyword evidence="4 8" id="KW-0028">Amino-acid biosynthesis</keyword>
<evidence type="ECO:0000313" key="10">
    <source>
        <dbReference type="EMBL" id="VZH85519.1"/>
    </source>
</evidence>
<dbReference type="Pfam" id="PF01678">
    <property type="entry name" value="DAP_epimerase"/>
    <property type="match status" value="2"/>
</dbReference>
<feature type="active site" description="Proton acceptor" evidence="8">
    <location>
        <position position="244"/>
    </location>
</feature>
<keyword evidence="5 8" id="KW-0457">Lysine biosynthesis</keyword>
<sequence>MLYGVIIAGMTYMNAHDAQLAFYKGHGTENDFVIIPDLDAKIQLTPDFIAALCDRRSGIGGDGLLRVATAQALLNTGVLTALPDGVAATDVFMDYYNADGSTAQMCGNGTRVFAHWVRAHGIKDEDEFVVGTRAGARFVKVRSFDDSQAEVTVAMGSAEVTGVSTCTIGSQQFAGLGVDMGNPHLACVVPGYSREDIKNLDLVKPSFDSMFFPEGVNVEIATPLVQGVTHMRVFERGVGETRSCGTGTVATARAALADAGYADGEVVVVVPGGKVTVTIQGDESTLTGPSRIVASGNINLAGLKKN</sequence>